<proteinExistence type="predicted"/>
<evidence type="ECO:0000313" key="2">
    <source>
        <dbReference type="Proteomes" id="UP000028134"/>
    </source>
</evidence>
<dbReference type="Proteomes" id="UP000028134">
    <property type="component" value="Unassembled WGS sequence"/>
</dbReference>
<sequence>MNCNCVPYKIRRDHRSSSPSLNDNLLAAFIHSKHFLFKFNVNIWTFF</sequence>
<organism evidence="1 2">
    <name type="scientific">Phocaeicola vulgatus str. 3775 SL</name>
    <name type="common">B</name>
    <name type="synonym">iv</name>
    <dbReference type="NCBI Taxonomy" id="1339350"/>
    <lineage>
        <taxon>Bacteria</taxon>
        <taxon>Pseudomonadati</taxon>
        <taxon>Bacteroidota</taxon>
        <taxon>Bacteroidia</taxon>
        <taxon>Bacteroidales</taxon>
        <taxon>Bacteroidaceae</taxon>
        <taxon>Phocaeicola</taxon>
    </lineage>
</organism>
<comment type="caution">
    <text evidence="1">The sequence shown here is derived from an EMBL/GenBank/DDBJ whole genome shotgun (WGS) entry which is preliminary data.</text>
</comment>
<protein>
    <submittedName>
        <fullName evidence="1">Uncharacterized protein</fullName>
    </submittedName>
</protein>
<dbReference type="AlphaFoldDB" id="A0A078QXR2"/>
<reference evidence="1 2" key="1">
    <citation type="submission" date="2014-04" db="EMBL/GenBank/DDBJ databases">
        <authorList>
            <person name="Sears C."/>
            <person name="Carroll K."/>
            <person name="Sack B.R."/>
            <person name="Qadri F."/>
            <person name="Myers L.L."/>
            <person name="Chung G.-T."/>
            <person name="Escheverria P."/>
            <person name="Fraser C.M."/>
            <person name="Sadzewicz L."/>
            <person name="Shefchek K.A."/>
            <person name="Tallon L."/>
            <person name="Das S.P."/>
            <person name="Daugherty S."/>
            <person name="Mongodin E.F."/>
        </authorList>
    </citation>
    <scope>NUCLEOTIDE SEQUENCE [LARGE SCALE GENOMIC DNA]</scope>
    <source>
        <strain evidence="2">3775 SL(B) 10 (iv)</strain>
    </source>
</reference>
<accession>A0A078QXR2</accession>
<dbReference type="EMBL" id="JNHI01000028">
    <property type="protein sequence ID" value="KDS27880.1"/>
    <property type="molecule type" value="Genomic_DNA"/>
</dbReference>
<gene>
    <name evidence="1" type="ORF">M097_3563</name>
</gene>
<dbReference type="PATRIC" id="fig|1339350.3.peg.3401"/>
<evidence type="ECO:0000313" key="1">
    <source>
        <dbReference type="EMBL" id="KDS27880.1"/>
    </source>
</evidence>
<name>A0A078QXR2_PHOVU</name>